<feature type="compositionally biased region" description="Low complexity" evidence="1">
    <location>
        <begin position="143"/>
        <end position="156"/>
    </location>
</feature>
<evidence type="ECO:0000313" key="3">
    <source>
        <dbReference type="EMBL" id="MBU2789255.1"/>
    </source>
</evidence>
<reference evidence="3" key="1">
    <citation type="journal article" date="2021" name="ISME J.">
        <title>Genomic evolution of the class Acidithiobacillia: deep-branching Proteobacteria living in extreme acidic conditions.</title>
        <authorList>
            <person name="Moya-Beltran A."/>
            <person name="Beard S."/>
            <person name="Rojas-Villalobos C."/>
            <person name="Issotta F."/>
            <person name="Gallardo Y."/>
            <person name="Ulloa R."/>
            <person name="Giaveno A."/>
            <person name="Degli Esposti M."/>
            <person name="Johnson D.B."/>
            <person name="Quatrini R."/>
        </authorList>
    </citation>
    <scope>NUCLEOTIDE SEQUENCE</scope>
    <source>
        <strain evidence="3">VAN18-1</strain>
    </source>
</reference>
<organism evidence="3 4">
    <name type="scientific">Igneacidithiobacillus copahuensis</name>
    <dbReference type="NCBI Taxonomy" id="2724909"/>
    <lineage>
        <taxon>Bacteria</taxon>
        <taxon>Pseudomonadati</taxon>
        <taxon>Pseudomonadota</taxon>
        <taxon>Acidithiobacillia</taxon>
        <taxon>Acidithiobacillales</taxon>
        <taxon>Acidithiobacillaceae</taxon>
        <taxon>Igneacidithiobacillus</taxon>
    </lineage>
</organism>
<dbReference type="AlphaFoldDB" id="A0AAE2YSL7"/>
<accession>A0AAE2YSL7</accession>
<evidence type="ECO:0008006" key="5">
    <source>
        <dbReference type="Google" id="ProtNLM"/>
    </source>
</evidence>
<dbReference type="Proteomes" id="UP001197378">
    <property type="component" value="Unassembled WGS sequence"/>
</dbReference>
<evidence type="ECO:0000256" key="2">
    <source>
        <dbReference type="SAM" id="SignalP"/>
    </source>
</evidence>
<dbReference type="RefSeq" id="WP_215873268.1">
    <property type="nucleotide sequence ID" value="NZ_JAAXYO010000192.1"/>
</dbReference>
<gene>
    <name evidence="3" type="ORF">HFQ13_13770</name>
</gene>
<name>A0AAE2YSL7_9PROT</name>
<comment type="caution">
    <text evidence="3">The sequence shown here is derived from an EMBL/GenBank/DDBJ whole genome shotgun (WGS) entry which is preliminary data.</text>
</comment>
<proteinExistence type="predicted"/>
<protein>
    <recommendedName>
        <fullName evidence="5">DUF4412 domain-containing protein</fullName>
    </recommendedName>
</protein>
<feature type="region of interest" description="Disordered" evidence="1">
    <location>
        <begin position="140"/>
        <end position="160"/>
    </location>
</feature>
<evidence type="ECO:0000256" key="1">
    <source>
        <dbReference type="SAM" id="MobiDB-lite"/>
    </source>
</evidence>
<feature type="chain" id="PRO_5042014977" description="DUF4412 domain-containing protein" evidence="2">
    <location>
        <begin position="30"/>
        <end position="187"/>
    </location>
</feature>
<dbReference type="EMBL" id="JAAXYO010000192">
    <property type="protein sequence ID" value="MBU2789255.1"/>
    <property type="molecule type" value="Genomic_DNA"/>
</dbReference>
<keyword evidence="2" id="KW-0732">Signal</keyword>
<evidence type="ECO:0000313" key="4">
    <source>
        <dbReference type="Proteomes" id="UP001197378"/>
    </source>
</evidence>
<sequence>MQKHTSRAIKATLAVGLAGTLLASGLAVAAPYVLVDGKTVPVHVEQKTMHIPGGVIHIESISYGSGPQAQVAFHSLNTAQAEALMQQNAVQMRQMQVAMEQQMAMMNQMMQVAFAMPGVPMVQAPVPVLFPLFGIPSAPTGVAQAPSPRSQQAQPSGVAPWQQGMYQVHWQKPAAEQDKSSNPKIPL</sequence>
<feature type="signal peptide" evidence="2">
    <location>
        <begin position="1"/>
        <end position="29"/>
    </location>
</feature>
<keyword evidence="4" id="KW-1185">Reference proteome</keyword>